<dbReference type="Proteomes" id="UP000789359">
    <property type="component" value="Unassembled WGS sequence"/>
</dbReference>
<dbReference type="InterPro" id="IPR001633">
    <property type="entry name" value="EAL_dom"/>
</dbReference>
<sequence>MQAAILGPIINTKFAFKITLSMLFVVMLFAIYFDIAALFYIGNFLFCCVCIYNIYLVIPKSGENRESWVLILLGLTTFIASDLIWAFYKIFLVRTSAEYEFLRVMYLVPTVCLFGGNFIFLINRFTSDSTSDKFIIINDMISVFLMIAIFFIAIFDGVDISRVYSSVTYFSGFFNIIFSFFILFCVMSMAYSNQISKLNTSMFLFLIASAIYACTRIYFSYSFFLEVIYDSKYLMILFDMSLLVFSLGAAEIINNKNIRVKSTIFNTLIKFMWPVFLVPIVVKNDKNIGLLAILMFVFVCHSIVSHYTKNSISIKNLKDDEAKKQEALEFELSRQTNEMILTNLKLKEMIDKDYLTGIGSRAFIIQKLKEKCKFLRQGNYIVTYYINIKRFKNINATYGQEVGDKILHMVGKRLLTACADKTDIVGRFSADEFIVITNMMNPEHSACIEFANSLIRLINAEMAIGVYRFSIESVVGIEITGTDSNNDAKDIIKNADKAMYFAKQSPNSNAYVYDESMDERQRYRARLEILMQSAVLMRDFDVHYQPVFDIKSGKIIFAEAFIRWNNREFGFLEAAKFIDIIKSNEYSSKIYSFVLNKIIRDFKDLDQNGIQLPVSINITYRQTTSLEFINIARNLIQSNDINPKMISFEFNEGIWANDGATLDEMFKSLKELGVRICIDDFGIGQSSLIYIKKYEISAVKVASELTANIVNNPQSAQILSSVVAVGRSLNIKTVVKSVEDLSIYEKAKELGCDEAQGYALSHPKPIDRLVNFAKQKGVISLLE</sequence>
<name>A0ABM8Q7T8_9BACT</name>
<dbReference type="Gene3D" id="3.20.20.450">
    <property type="entry name" value="EAL domain"/>
    <property type="match status" value="1"/>
</dbReference>
<feature type="domain" description="EAL" evidence="2">
    <location>
        <begin position="524"/>
        <end position="777"/>
    </location>
</feature>
<dbReference type="PANTHER" id="PTHR44757">
    <property type="entry name" value="DIGUANYLATE CYCLASE DGCP"/>
    <property type="match status" value="1"/>
</dbReference>
<dbReference type="SUPFAM" id="SSF141868">
    <property type="entry name" value="EAL domain-like"/>
    <property type="match status" value="1"/>
</dbReference>
<dbReference type="SUPFAM" id="SSF55073">
    <property type="entry name" value="Nucleotide cyclase"/>
    <property type="match status" value="1"/>
</dbReference>
<keyword evidence="5" id="KW-1185">Reference proteome</keyword>
<dbReference type="NCBIfam" id="TIGR00254">
    <property type="entry name" value="GGDEF"/>
    <property type="match status" value="1"/>
</dbReference>
<dbReference type="Pfam" id="PF00563">
    <property type="entry name" value="EAL"/>
    <property type="match status" value="1"/>
</dbReference>
<feature type="transmembrane region" description="Helical" evidence="1">
    <location>
        <begin position="39"/>
        <end position="58"/>
    </location>
</feature>
<evidence type="ECO:0008006" key="6">
    <source>
        <dbReference type="Google" id="ProtNLM"/>
    </source>
</evidence>
<evidence type="ECO:0000313" key="4">
    <source>
        <dbReference type="EMBL" id="CAD7288856.1"/>
    </source>
</evidence>
<feature type="transmembrane region" description="Helical" evidence="1">
    <location>
        <begin position="233"/>
        <end position="252"/>
    </location>
</feature>
<protein>
    <recommendedName>
        <fullName evidence="6">GGDEF-domain containing protein</fullName>
    </recommendedName>
</protein>
<feature type="transmembrane region" description="Helical" evidence="1">
    <location>
        <begin position="14"/>
        <end position="33"/>
    </location>
</feature>
<dbReference type="SMART" id="SM00267">
    <property type="entry name" value="GGDEF"/>
    <property type="match status" value="1"/>
</dbReference>
<dbReference type="Pfam" id="PF00990">
    <property type="entry name" value="GGDEF"/>
    <property type="match status" value="1"/>
</dbReference>
<evidence type="ECO:0000259" key="3">
    <source>
        <dbReference type="PROSITE" id="PS50887"/>
    </source>
</evidence>
<feature type="transmembrane region" description="Helical" evidence="1">
    <location>
        <begin position="288"/>
        <end position="308"/>
    </location>
</feature>
<dbReference type="InterPro" id="IPR043128">
    <property type="entry name" value="Rev_trsase/Diguanyl_cyclase"/>
</dbReference>
<evidence type="ECO:0000256" key="1">
    <source>
        <dbReference type="SAM" id="Phobius"/>
    </source>
</evidence>
<dbReference type="PANTHER" id="PTHR44757:SF2">
    <property type="entry name" value="BIOFILM ARCHITECTURE MAINTENANCE PROTEIN MBAA"/>
    <property type="match status" value="1"/>
</dbReference>
<comment type="caution">
    <text evidence="4">The sequence shown here is derived from an EMBL/GenBank/DDBJ whole genome shotgun (WGS) entry which is preliminary data.</text>
</comment>
<dbReference type="InterPro" id="IPR029787">
    <property type="entry name" value="Nucleotide_cyclase"/>
</dbReference>
<dbReference type="EMBL" id="CAJHOE010000004">
    <property type="protein sequence ID" value="CAD7288856.1"/>
    <property type="molecule type" value="Genomic_DNA"/>
</dbReference>
<dbReference type="SMART" id="SM00052">
    <property type="entry name" value="EAL"/>
    <property type="match status" value="1"/>
</dbReference>
<gene>
    <name evidence="4" type="ORF">LMG8286_01557</name>
</gene>
<evidence type="ECO:0000313" key="5">
    <source>
        <dbReference type="Proteomes" id="UP000789359"/>
    </source>
</evidence>
<feature type="transmembrane region" description="Helical" evidence="1">
    <location>
        <begin position="203"/>
        <end position="221"/>
    </location>
</feature>
<dbReference type="Gene3D" id="3.30.70.270">
    <property type="match status" value="1"/>
</dbReference>
<dbReference type="InterPro" id="IPR052155">
    <property type="entry name" value="Biofilm_reg_signaling"/>
</dbReference>
<reference evidence="4 5" key="1">
    <citation type="submission" date="2020-11" db="EMBL/GenBank/DDBJ databases">
        <authorList>
            <person name="Peeters C."/>
        </authorList>
    </citation>
    <scope>NUCLEOTIDE SEQUENCE [LARGE SCALE GENOMIC DNA]</scope>
    <source>
        <strain evidence="4 5">LMG 8286</strain>
    </source>
</reference>
<dbReference type="PROSITE" id="PS50883">
    <property type="entry name" value="EAL"/>
    <property type="match status" value="1"/>
</dbReference>
<dbReference type="CDD" id="cd01948">
    <property type="entry name" value="EAL"/>
    <property type="match status" value="1"/>
</dbReference>
<dbReference type="RefSeq" id="WP_230057299.1">
    <property type="nucleotide sequence ID" value="NZ_CAJHOE010000004.1"/>
</dbReference>
<proteinExistence type="predicted"/>
<organism evidence="4 5">
    <name type="scientific">Campylobacter suis</name>
    <dbReference type="NCBI Taxonomy" id="2790657"/>
    <lineage>
        <taxon>Bacteria</taxon>
        <taxon>Pseudomonadati</taxon>
        <taxon>Campylobacterota</taxon>
        <taxon>Epsilonproteobacteria</taxon>
        <taxon>Campylobacterales</taxon>
        <taxon>Campylobacteraceae</taxon>
        <taxon>Campylobacter</taxon>
    </lineage>
</organism>
<keyword evidence="1" id="KW-0472">Membrane</keyword>
<dbReference type="CDD" id="cd01949">
    <property type="entry name" value="GGDEF"/>
    <property type="match status" value="1"/>
</dbReference>
<accession>A0ABM8Q7T8</accession>
<keyword evidence="1" id="KW-0812">Transmembrane</keyword>
<feature type="transmembrane region" description="Helical" evidence="1">
    <location>
        <begin position="70"/>
        <end position="92"/>
    </location>
</feature>
<feature type="transmembrane region" description="Helical" evidence="1">
    <location>
        <begin position="104"/>
        <end position="122"/>
    </location>
</feature>
<dbReference type="InterPro" id="IPR035919">
    <property type="entry name" value="EAL_sf"/>
</dbReference>
<feature type="transmembrane region" description="Helical" evidence="1">
    <location>
        <begin position="134"/>
        <end position="155"/>
    </location>
</feature>
<keyword evidence="1" id="KW-1133">Transmembrane helix</keyword>
<evidence type="ECO:0000259" key="2">
    <source>
        <dbReference type="PROSITE" id="PS50883"/>
    </source>
</evidence>
<dbReference type="PROSITE" id="PS50887">
    <property type="entry name" value="GGDEF"/>
    <property type="match status" value="1"/>
</dbReference>
<dbReference type="InterPro" id="IPR000160">
    <property type="entry name" value="GGDEF_dom"/>
</dbReference>
<feature type="domain" description="GGDEF" evidence="3">
    <location>
        <begin position="379"/>
        <end position="516"/>
    </location>
</feature>
<feature type="transmembrane region" description="Helical" evidence="1">
    <location>
        <begin position="167"/>
        <end position="191"/>
    </location>
</feature>